<proteinExistence type="predicted"/>
<evidence type="ECO:0000259" key="1">
    <source>
        <dbReference type="Pfam" id="PF03968"/>
    </source>
</evidence>
<keyword evidence="3" id="KW-1185">Reference proteome</keyword>
<evidence type="ECO:0000313" key="3">
    <source>
        <dbReference type="Proteomes" id="UP000010310"/>
    </source>
</evidence>
<dbReference type="Proteomes" id="UP000010310">
    <property type="component" value="Unassembled WGS sequence"/>
</dbReference>
<accession>K6FCU7</accession>
<evidence type="ECO:0000313" key="2">
    <source>
        <dbReference type="EMBL" id="EKO36482.1"/>
    </source>
</evidence>
<dbReference type="InterPro" id="IPR005653">
    <property type="entry name" value="OstA-like_N"/>
</dbReference>
<comment type="caution">
    <text evidence="2">The sequence shown here is derived from an EMBL/GenBank/DDBJ whole genome shotgun (WGS) entry which is preliminary data.</text>
</comment>
<gene>
    <name evidence="2" type="ORF">B273_1325</name>
</gene>
<sequence>MQELYRTLFLIIGCIYINDANCALSNFQNISIQANEITLNEIEGNLAFLDDIKISFGNYLISGDEATLILDEESLKIFGNPATIKSEKIEGKAETFIIFPNEAMKMIGNAELNNQGNVINANLITYQILSNE</sequence>
<dbReference type="AlphaFoldDB" id="K6FCU7"/>
<protein>
    <submittedName>
        <fullName evidence="2">Putative lipopolysaccharide transport periplasmic protein LptA</fullName>
    </submittedName>
</protein>
<reference evidence="2 3" key="1">
    <citation type="submission" date="2012-09" db="EMBL/GenBank/DDBJ databases">
        <authorList>
            <person name="Dupont C.L."/>
            <person name="Rusch D.B."/>
            <person name="Lombardo M.-J."/>
            <person name="Novotny M."/>
            <person name="Yee-Greenbaum J."/>
            <person name="Laskin R."/>
        </authorList>
    </citation>
    <scope>NUCLEOTIDE SEQUENCE [LARGE SCALE GENOMIC DNA]</scope>
    <source>
        <strain evidence="2">SAR86E</strain>
    </source>
</reference>
<name>K6FCU7_9GAMM</name>
<dbReference type="EMBL" id="AMWX01000008">
    <property type="protein sequence ID" value="EKO36482.1"/>
    <property type="molecule type" value="Genomic_DNA"/>
</dbReference>
<dbReference type="Pfam" id="PF03968">
    <property type="entry name" value="LptD_N"/>
    <property type="match status" value="1"/>
</dbReference>
<feature type="domain" description="Organic solvent tolerance-like N-terminal" evidence="1">
    <location>
        <begin position="32"/>
        <end position="130"/>
    </location>
</feature>
<dbReference type="STRING" id="1208365.B273_1325"/>
<dbReference type="Gene3D" id="2.60.450.10">
    <property type="entry name" value="Lipopolysaccharide (LPS) transport protein A like domain"/>
    <property type="match status" value="1"/>
</dbReference>
<organism evidence="2 3">
    <name type="scientific">SAR86 cluster bacterium SAR86E</name>
    <dbReference type="NCBI Taxonomy" id="1208365"/>
    <lineage>
        <taxon>Bacteria</taxon>
        <taxon>Pseudomonadati</taxon>
        <taxon>Pseudomonadota</taxon>
        <taxon>Gammaproteobacteria</taxon>
        <taxon>SAR86 cluster</taxon>
    </lineage>
</organism>